<dbReference type="RefSeq" id="WP_143032295.1">
    <property type="nucleotide sequence ID" value="NZ_FNOY01000017.1"/>
</dbReference>
<organism evidence="2 3">
    <name type="scientific">Nitrosomonas halophila</name>
    <dbReference type="NCBI Taxonomy" id="44576"/>
    <lineage>
        <taxon>Bacteria</taxon>
        <taxon>Pseudomonadati</taxon>
        <taxon>Pseudomonadota</taxon>
        <taxon>Betaproteobacteria</taxon>
        <taxon>Nitrosomonadales</taxon>
        <taxon>Nitrosomonadaceae</taxon>
        <taxon>Nitrosomonas</taxon>
    </lineage>
</organism>
<gene>
    <name evidence="2" type="ORF">SAMN05421881_101722</name>
</gene>
<dbReference type="STRING" id="44576.SAMN05421881_101722"/>
<protein>
    <submittedName>
        <fullName evidence="2">Uncharacterized protein</fullName>
    </submittedName>
</protein>
<dbReference type="Proteomes" id="UP000198640">
    <property type="component" value="Unassembled WGS sequence"/>
</dbReference>
<feature type="coiled-coil region" evidence="1">
    <location>
        <begin position="142"/>
        <end position="176"/>
    </location>
</feature>
<name>A0A1H3GXR2_9PROT</name>
<sequence length="179" mass="20636">MKTNYLLLLLLGLTFFILLTGCVHMQPKTLTESETLANQQVSQDDLNELMQYYHLLQQKSALELAWEYNYANSHYKNSAEIQEQYKFLMLLLLPNTQFRNTQSALDMLENLPEMTEPSSNLAAFTNILLALLQEQQSATDQQQQLAAKLRAAEIQVKALQDKINVIKDLEKNLMRRNAL</sequence>
<dbReference type="AlphaFoldDB" id="A0A1H3GXR2"/>
<keyword evidence="1" id="KW-0175">Coiled coil</keyword>
<proteinExistence type="predicted"/>
<dbReference type="EMBL" id="FNOY01000017">
    <property type="protein sequence ID" value="SDY07917.1"/>
    <property type="molecule type" value="Genomic_DNA"/>
</dbReference>
<evidence type="ECO:0000313" key="2">
    <source>
        <dbReference type="EMBL" id="SDY07917.1"/>
    </source>
</evidence>
<accession>A0A1H3GXR2</accession>
<reference evidence="2 3" key="1">
    <citation type="submission" date="2016-10" db="EMBL/GenBank/DDBJ databases">
        <authorList>
            <person name="de Groot N.N."/>
        </authorList>
    </citation>
    <scope>NUCLEOTIDE SEQUENCE [LARGE SCALE GENOMIC DNA]</scope>
    <source>
        <strain evidence="2 3">Nm1</strain>
    </source>
</reference>
<dbReference type="OrthoDB" id="8547106at2"/>
<keyword evidence="3" id="KW-1185">Reference proteome</keyword>
<dbReference type="PROSITE" id="PS51257">
    <property type="entry name" value="PROKAR_LIPOPROTEIN"/>
    <property type="match status" value="1"/>
</dbReference>
<evidence type="ECO:0000256" key="1">
    <source>
        <dbReference type="SAM" id="Coils"/>
    </source>
</evidence>
<evidence type="ECO:0000313" key="3">
    <source>
        <dbReference type="Proteomes" id="UP000198640"/>
    </source>
</evidence>